<dbReference type="GO" id="GO:0006221">
    <property type="term" value="P:pyrimidine nucleotide biosynthetic process"/>
    <property type="evidence" value="ECO:0007669"/>
    <property type="project" value="UniProtKB-KW"/>
</dbReference>
<keyword evidence="4" id="KW-1185">Reference proteome</keyword>
<dbReference type="InterPro" id="IPR032466">
    <property type="entry name" value="Metal_Hydrolase"/>
</dbReference>
<dbReference type="AlphaFoldDB" id="A0A2A2I0R8"/>
<organism evidence="3 4">
    <name type="scientific">Tamilnaduibacter salinus</name>
    <dbReference type="NCBI Taxonomy" id="1484056"/>
    <lineage>
        <taxon>Bacteria</taxon>
        <taxon>Pseudomonadati</taxon>
        <taxon>Pseudomonadota</taxon>
        <taxon>Gammaproteobacteria</taxon>
        <taxon>Pseudomonadales</taxon>
        <taxon>Marinobacteraceae</taxon>
        <taxon>Tamilnaduibacter</taxon>
    </lineage>
</organism>
<reference evidence="3 4" key="1">
    <citation type="submission" date="2017-07" db="EMBL/GenBank/DDBJ databases">
        <title>Tamlnaduibacter salinus (Mi-7) genome sequencing.</title>
        <authorList>
            <person name="Verma A."/>
            <person name="Krishnamurthi S."/>
        </authorList>
    </citation>
    <scope>NUCLEOTIDE SEQUENCE [LARGE SCALE GENOMIC DNA]</scope>
    <source>
        <strain evidence="3 4">Mi-7</strain>
    </source>
</reference>
<evidence type="ECO:0000313" key="4">
    <source>
        <dbReference type="Proteomes" id="UP000218332"/>
    </source>
</evidence>
<dbReference type="PANTHER" id="PTHR43668">
    <property type="entry name" value="ALLANTOINASE"/>
    <property type="match status" value="1"/>
</dbReference>
<dbReference type="InterPro" id="IPR050138">
    <property type="entry name" value="DHOase/Allantoinase_Hydrolase"/>
</dbReference>
<dbReference type="SUPFAM" id="SSF51556">
    <property type="entry name" value="Metallo-dependent hydrolases"/>
    <property type="match status" value="1"/>
</dbReference>
<dbReference type="EMBL" id="NMPM01000067">
    <property type="protein sequence ID" value="PAV25319.1"/>
    <property type="molecule type" value="Genomic_DNA"/>
</dbReference>
<evidence type="ECO:0000259" key="2">
    <source>
        <dbReference type="Pfam" id="PF12890"/>
    </source>
</evidence>
<dbReference type="GO" id="GO:0006145">
    <property type="term" value="P:purine nucleobase catabolic process"/>
    <property type="evidence" value="ECO:0007669"/>
    <property type="project" value="TreeGrafter"/>
</dbReference>
<protein>
    <submittedName>
        <fullName evidence="3">Dihydroorotase</fullName>
    </submittedName>
</protein>
<dbReference type="GO" id="GO:0004151">
    <property type="term" value="F:dihydroorotase activity"/>
    <property type="evidence" value="ECO:0007669"/>
    <property type="project" value="InterPro"/>
</dbReference>
<accession>A0A2A2I0R8</accession>
<dbReference type="Gene3D" id="3.20.20.140">
    <property type="entry name" value="Metal-dependent hydrolases"/>
    <property type="match status" value="1"/>
</dbReference>
<dbReference type="GO" id="GO:0046872">
    <property type="term" value="F:metal ion binding"/>
    <property type="evidence" value="ECO:0007669"/>
    <property type="project" value="InterPro"/>
</dbReference>
<dbReference type="PANTHER" id="PTHR43668:SF2">
    <property type="entry name" value="ALLANTOINASE"/>
    <property type="match status" value="1"/>
</dbReference>
<dbReference type="Gene3D" id="2.30.40.10">
    <property type="entry name" value="Urease, subunit C, domain 1"/>
    <property type="match status" value="1"/>
</dbReference>
<name>A0A2A2I0R8_9GAMM</name>
<sequence length="444" mass="46076">MSLTWARNPERVRIEGATLVDPASGQQTDRSVLIDRGRVAALGTPADESPVDRVVSGHGCLLTPGLTDLYASLREPGDGQKGSMASEARAAARGGFTTVCTAPDSSPVNDSGAITSLIRDLAARHSPIQVLPLGAATRELAGERLSDMVGLTGSGCVALSNGGEPLANARVLRRCMAYARTFGITLMLQPENATLAAGGFAHDGRITARLGLVGVPEVAETAAVAEMVLLAEETGVRLHLSQLSTARGVAMLREARDRGLAVTGDVAIHHLCFTEEALGGFDSRFHLRPPLRSERDRQALLAGVNDGTLSAIVSQHQPHDDAAKRAPLAETAPGLSTIESVLSLGLERVAAGELEQSALIRALTVGPAAVLDLPEPALVEGAHADLCLFDPAAEWHPSADTLLSTGKNAPVMDRSLPGVVHQTWCGGHPVHSTGDNAGNGSGLT</sequence>
<feature type="domain" description="Dihydroorotase catalytic" evidence="2">
    <location>
        <begin position="60"/>
        <end position="245"/>
    </location>
</feature>
<evidence type="ECO:0000256" key="1">
    <source>
        <dbReference type="ARBA" id="ARBA00022975"/>
    </source>
</evidence>
<dbReference type="SUPFAM" id="SSF51338">
    <property type="entry name" value="Composite domain of metallo-dependent hydrolases"/>
    <property type="match status" value="1"/>
</dbReference>
<dbReference type="CDD" id="cd01317">
    <property type="entry name" value="DHOase_IIa"/>
    <property type="match status" value="1"/>
</dbReference>
<dbReference type="InterPro" id="IPR024403">
    <property type="entry name" value="DHOase_cat"/>
</dbReference>
<dbReference type="InterPro" id="IPR004722">
    <property type="entry name" value="DHOase"/>
</dbReference>
<proteinExistence type="predicted"/>
<dbReference type="Pfam" id="PF12890">
    <property type="entry name" value="DHOase"/>
    <property type="match status" value="1"/>
</dbReference>
<dbReference type="GO" id="GO:0005737">
    <property type="term" value="C:cytoplasm"/>
    <property type="evidence" value="ECO:0007669"/>
    <property type="project" value="TreeGrafter"/>
</dbReference>
<evidence type="ECO:0000313" key="3">
    <source>
        <dbReference type="EMBL" id="PAV25319.1"/>
    </source>
</evidence>
<dbReference type="InterPro" id="IPR011059">
    <property type="entry name" value="Metal-dep_hydrolase_composite"/>
</dbReference>
<comment type="caution">
    <text evidence="3">The sequence shown here is derived from an EMBL/GenBank/DDBJ whole genome shotgun (WGS) entry which is preliminary data.</text>
</comment>
<gene>
    <name evidence="3" type="ORF">CF392_11690</name>
</gene>
<keyword evidence="1" id="KW-0665">Pyrimidine biosynthesis</keyword>
<dbReference type="Proteomes" id="UP000218332">
    <property type="component" value="Unassembled WGS sequence"/>
</dbReference>
<dbReference type="RefSeq" id="WP_095611636.1">
    <property type="nucleotide sequence ID" value="NZ_NMPM01000067.1"/>
</dbReference>
<dbReference type="GO" id="GO:0004038">
    <property type="term" value="F:allantoinase activity"/>
    <property type="evidence" value="ECO:0007669"/>
    <property type="project" value="TreeGrafter"/>
</dbReference>